<evidence type="ECO:0000313" key="13">
    <source>
        <dbReference type="Proteomes" id="UP000245383"/>
    </source>
</evidence>
<comment type="subcellular location">
    <subcellularLocation>
        <location evidence="1">Endoplasmic reticulum membrane</location>
        <topology evidence="1">Multi-pass membrane protein</topology>
    </subcellularLocation>
</comment>
<evidence type="ECO:0000256" key="7">
    <source>
        <dbReference type="ARBA" id="ARBA00022989"/>
    </source>
</evidence>
<reference evidence="12 13" key="1">
    <citation type="journal article" date="2018" name="MBio">
        <title>Comparative Genomics Reveals the Core Gene Toolbox for the Fungus-Insect Symbiosis.</title>
        <authorList>
            <person name="Wang Y."/>
            <person name="Stata M."/>
            <person name="Wang W."/>
            <person name="Stajich J.E."/>
            <person name="White M.M."/>
            <person name="Moncalvo J.M."/>
        </authorList>
    </citation>
    <scope>NUCLEOTIDE SEQUENCE [LARGE SCALE GENOMIC DNA]</scope>
    <source>
        <strain evidence="12 13">SWE-8-4</strain>
    </source>
</reference>
<name>A0A2T9YPT0_9FUNG</name>
<evidence type="ECO:0008006" key="14">
    <source>
        <dbReference type="Google" id="ProtNLM"/>
    </source>
</evidence>
<keyword evidence="4" id="KW-0337">GPI-anchor biosynthesis</keyword>
<dbReference type="AlphaFoldDB" id="A0A2T9YPT0"/>
<feature type="transmembrane region" description="Helical" evidence="11">
    <location>
        <begin position="485"/>
        <end position="504"/>
    </location>
</feature>
<dbReference type="PANTHER" id="PTHR21072:SF13">
    <property type="entry name" value="GPI TRANSAMIDASE COMPONENT PIG-S"/>
    <property type="match status" value="1"/>
</dbReference>
<dbReference type="Proteomes" id="UP000245383">
    <property type="component" value="Unassembled WGS sequence"/>
</dbReference>
<gene>
    <name evidence="12" type="ORF">BB561_002659</name>
</gene>
<feature type="transmembrane region" description="Helical" evidence="11">
    <location>
        <begin position="26"/>
        <end position="45"/>
    </location>
</feature>
<dbReference type="GO" id="GO:0006506">
    <property type="term" value="P:GPI anchor biosynthetic process"/>
    <property type="evidence" value="ECO:0007669"/>
    <property type="project" value="UniProtKB-UniPathway"/>
</dbReference>
<evidence type="ECO:0000256" key="5">
    <source>
        <dbReference type="ARBA" id="ARBA00022692"/>
    </source>
</evidence>
<comment type="pathway">
    <text evidence="2">Glycolipid biosynthesis; glycosylphosphatidylinositol-anchor biosynthesis.</text>
</comment>
<dbReference type="GO" id="GO:0042765">
    <property type="term" value="C:GPI-anchor transamidase complex"/>
    <property type="evidence" value="ECO:0007669"/>
    <property type="project" value="InterPro"/>
</dbReference>
<dbReference type="GO" id="GO:0016255">
    <property type="term" value="P:attachment of GPI anchor to protein"/>
    <property type="evidence" value="ECO:0007669"/>
    <property type="project" value="InterPro"/>
</dbReference>
<feature type="compositionally biased region" description="Basic and acidic residues" evidence="10">
    <location>
        <begin position="518"/>
        <end position="536"/>
    </location>
</feature>
<keyword evidence="5 11" id="KW-0812">Transmembrane</keyword>
<keyword evidence="13" id="KW-1185">Reference proteome</keyword>
<evidence type="ECO:0000256" key="3">
    <source>
        <dbReference type="ARBA" id="ARBA00005316"/>
    </source>
</evidence>
<evidence type="ECO:0000256" key="11">
    <source>
        <dbReference type="SAM" id="Phobius"/>
    </source>
</evidence>
<evidence type="ECO:0000256" key="2">
    <source>
        <dbReference type="ARBA" id="ARBA00004687"/>
    </source>
</evidence>
<evidence type="ECO:0000256" key="6">
    <source>
        <dbReference type="ARBA" id="ARBA00022824"/>
    </source>
</evidence>
<feature type="region of interest" description="Disordered" evidence="10">
    <location>
        <begin position="512"/>
        <end position="536"/>
    </location>
</feature>
<keyword evidence="9" id="KW-0325">Glycoprotein</keyword>
<comment type="similarity">
    <text evidence="3">Belongs to the PIGS family.</text>
</comment>
<evidence type="ECO:0000256" key="9">
    <source>
        <dbReference type="ARBA" id="ARBA00023180"/>
    </source>
</evidence>
<dbReference type="EMBL" id="MBFR01000096">
    <property type="protein sequence ID" value="PVU94301.1"/>
    <property type="molecule type" value="Genomic_DNA"/>
</dbReference>
<keyword evidence="7 11" id="KW-1133">Transmembrane helix</keyword>
<dbReference type="PANTHER" id="PTHR21072">
    <property type="entry name" value="GPI TRANSAMIDASE COMPONENT PIG-S"/>
    <property type="match status" value="1"/>
</dbReference>
<evidence type="ECO:0000256" key="4">
    <source>
        <dbReference type="ARBA" id="ARBA00022502"/>
    </source>
</evidence>
<dbReference type="Pfam" id="PF10510">
    <property type="entry name" value="PIG-S"/>
    <property type="match status" value="1"/>
</dbReference>
<evidence type="ECO:0000313" key="12">
    <source>
        <dbReference type="EMBL" id="PVU94301.1"/>
    </source>
</evidence>
<evidence type="ECO:0000256" key="1">
    <source>
        <dbReference type="ARBA" id="ARBA00004477"/>
    </source>
</evidence>
<dbReference type="InterPro" id="IPR019540">
    <property type="entry name" value="PtdIno-glycan_biosynth_class_S"/>
</dbReference>
<evidence type="ECO:0000256" key="10">
    <source>
        <dbReference type="SAM" id="MobiDB-lite"/>
    </source>
</evidence>
<keyword evidence="6" id="KW-0256">Endoplasmic reticulum</keyword>
<accession>A0A2T9YPT0</accession>
<sequence length="536" mass="61294">MNRLSKLFKKTEKPIVTVLSAKAETYVTLATIFVFIIIGLPLWHYTTSIYRATIPTEDIKHLTEKFSITQPINLLLDFSGIQDQQTAFSISENTKTEINKNSSFYKIIPKSKRPAFGYVTNVLSTVDKNFTLDNVISKEIDMKFKLILDDKLEKPKFIISQDGQISIYFNTLQKDDIALKMAMFYNKILNSELKLLKKTAYYTSRQKSTWDRLAELKFSPEFLINFSLILEGSSAHRYDWKIEESIKDYLQPFIDSINDLTTIKVTSQIQHSAALEESPKLINGSHVLELTSLTNFINSAQWNFASTIPETSSIQMVMFIPSAEKTPLYLLDSKGQKSLYNSFLLPQWGGIVVNNHIPKSMELDSLSIDGVEIVDENSFVQGKSLTFWEHRYLQTKYTILNAADSISTLGSLVELTKKIQSMAISDNINKKVVNAVDFLNRMGNKNVQIGSESFFLSVMANKLSSEAFFDPTMVGMVYFPIEHKYAIYTPLFLPLALPIISILIKMKKDRKLRQKTKKTNDENQEKEIKSHKEKDE</sequence>
<comment type="caution">
    <text evidence="12">The sequence shown here is derived from an EMBL/GenBank/DDBJ whole genome shotgun (WGS) entry which is preliminary data.</text>
</comment>
<dbReference type="UniPathway" id="UPA00196"/>
<organism evidence="12 13">
    <name type="scientific">Smittium simulii</name>
    <dbReference type="NCBI Taxonomy" id="133385"/>
    <lineage>
        <taxon>Eukaryota</taxon>
        <taxon>Fungi</taxon>
        <taxon>Fungi incertae sedis</taxon>
        <taxon>Zoopagomycota</taxon>
        <taxon>Kickxellomycotina</taxon>
        <taxon>Harpellomycetes</taxon>
        <taxon>Harpellales</taxon>
        <taxon>Legeriomycetaceae</taxon>
        <taxon>Smittium</taxon>
    </lineage>
</organism>
<keyword evidence="8 11" id="KW-0472">Membrane</keyword>
<dbReference type="OrthoDB" id="28748at2759"/>
<protein>
    <recommendedName>
        <fullName evidence="14">GPI transamidase component PIG-S</fullName>
    </recommendedName>
</protein>
<dbReference type="STRING" id="133385.A0A2T9YPT0"/>
<evidence type="ECO:0000256" key="8">
    <source>
        <dbReference type="ARBA" id="ARBA00023136"/>
    </source>
</evidence>
<proteinExistence type="inferred from homology"/>